<dbReference type="AlphaFoldDB" id="A0A9Q3HBA3"/>
<gene>
    <name evidence="2" type="ORF">O181_035550</name>
</gene>
<sequence>MLLAIMQQMTQIMANLQEASSSESSRPPAFKTTSMKAPECFNGTQPFKVRSIIQSCQLIFHNDPANFSHDRKKVLYATSFLIGRAAKWIEPYLSTLTNKDASYLLNSWSLFKSQLFTFFGDPNEVRKAEAELDSLRLKESGHVSL</sequence>
<accession>A0A9Q3HBA3</accession>
<organism evidence="2 3">
    <name type="scientific">Austropuccinia psidii MF-1</name>
    <dbReference type="NCBI Taxonomy" id="1389203"/>
    <lineage>
        <taxon>Eukaryota</taxon>
        <taxon>Fungi</taxon>
        <taxon>Dikarya</taxon>
        <taxon>Basidiomycota</taxon>
        <taxon>Pucciniomycotina</taxon>
        <taxon>Pucciniomycetes</taxon>
        <taxon>Pucciniales</taxon>
        <taxon>Sphaerophragmiaceae</taxon>
        <taxon>Austropuccinia</taxon>
    </lineage>
</organism>
<dbReference type="InterPro" id="IPR032549">
    <property type="entry name" value="DUF4939"/>
</dbReference>
<protein>
    <recommendedName>
        <fullName evidence="1">DUF4939 domain-containing protein</fullName>
    </recommendedName>
</protein>
<dbReference type="EMBL" id="AVOT02013312">
    <property type="protein sequence ID" value="MBW0495835.1"/>
    <property type="molecule type" value="Genomic_DNA"/>
</dbReference>
<keyword evidence="3" id="KW-1185">Reference proteome</keyword>
<name>A0A9Q3HBA3_9BASI</name>
<evidence type="ECO:0000259" key="1">
    <source>
        <dbReference type="Pfam" id="PF16297"/>
    </source>
</evidence>
<dbReference type="Proteomes" id="UP000765509">
    <property type="component" value="Unassembled WGS sequence"/>
</dbReference>
<reference evidence="2" key="1">
    <citation type="submission" date="2021-03" db="EMBL/GenBank/DDBJ databases">
        <title>Draft genome sequence of rust myrtle Austropuccinia psidii MF-1, a brazilian biotype.</title>
        <authorList>
            <person name="Quecine M.C."/>
            <person name="Pachon D.M.R."/>
            <person name="Bonatelli M.L."/>
            <person name="Correr F.H."/>
            <person name="Franceschini L.M."/>
            <person name="Leite T.F."/>
            <person name="Margarido G.R.A."/>
            <person name="Almeida C.A."/>
            <person name="Ferrarezi J.A."/>
            <person name="Labate C.A."/>
        </authorList>
    </citation>
    <scope>NUCLEOTIDE SEQUENCE</scope>
    <source>
        <strain evidence="2">MF-1</strain>
    </source>
</reference>
<comment type="caution">
    <text evidence="2">The sequence shown here is derived from an EMBL/GenBank/DDBJ whole genome shotgun (WGS) entry which is preliminary data.</text>
</comment>
<evidence type="ECO:0000313" key="2">
    <source>
        <dbReference type="EMBL" id="MBW0495835.1"/>
    </source>
</evidence>
<feature type="domain" description="DUF4939" evidence="1">
    <location>
        <begin position="33"/>
        <end position="120"/>
    </location>
</feature>
<evidence type="ECO:0000313" key="3">
    <source>
        <dbReference type="Proteomes" id="UP000765509"/>
    </source>
</evidence>
<proteinExistence type="predicted"/>
<dbReference type="Pfam" id="PF16297">
    <property type="entry name" value="DUF4939"/>
    <property type="match status" value="1"/>
</dbReference>